<dbReference type="PANTHER" id="PTHR18952">
    <property type="entry name" value="CARBONIC ANHYDRASE"/>
    <property type="match status" value="1"/>
</dbReference>
<dbReference type="GO" id="GO:0008270">
    <property type="term" value="F:zinc ion binding"/>
    <property type="evidence" value="ECO:0007669"/>
    <property type="project" value="InterPro"/>
</dbReference>
<organism evidence="3">
    <name type="scientific">Timema californicum</name>
    <name type="common">California timema</name>
    <name type="synonym">Walking stick</name>
    <dbReference type="NCBI Taxonomy" id="61474"/>
    <lineage>
        <taxon>Eukaryota</taxon>
        <taxon>Metazoa</taxon>
        <taxon>Ecdysozoa</taxon>
        <taxon>Arthropoda</taxon>
        <taxon>Hexapoda</taxon>
        <taxon>Insecta</taxon>
        <taxon>Pterygota</taxon>
        <taxon>Neoptera</taxon>
        <taxon>Polyneoptera</taxon>
        <taxon>Phasmatodea</taxon>
        <taxon>Timematodea</taxon>
        <taxon>Timematoidea</taxon>
        <taxon>Timematidae</taxon>
        <taxon>Timema</taxon>
    </lineage>
</organism>
<feature type="domain" description="Alpha-carbonic anhydrase" evidence="2">
    <location>
        <begin position="105"/>
        <end position="207"/>
    </location>
</feature>
<dbReference type="SUPFAM" id="SSF51069">
    <property type="entry name" value="Carbonic anhydrase"/>
    <property type="match status" value="1"/>
</dbReference>
<proteinExistence type="inferred from homology"/>
<reference evidence="3" key="1">
    <citation type="submission" date="2020-11" db="EMBL/GenBank/DDBJ databases">
        <authorList>
            <person name="Tran Van P."/>
        </authorList>
    </citation>
    <scope>NUCLEOTIDE SEQUENCE</scope>
</reference>
<gene>
    <name evidence="3" type="ORF">TCMB3V08_LOCUS6817</name>
</gene>
<dbReference type="Pfam" id="PF00194">
    <property type="entry name" value="Carb_anhydrase"/>
    <property type="match status" value="1"/>
</dbReference>
<evidence type="ECO:0000259" key="2">
    <source>
        <dbReference type="PROSITE" id="PS51144"/>
    </source>
</evidence>
<sequence length="207" mass="22877">MSSTVDDEEIEVIEVRISLANALVVLSSNAEDGEIQVRISFSLELIFRNCQLYAFTMKIPNFQTKDLIRAILVLGLATKLPGLLVDASDFGYTEENGELTYAICFQFLLDNSSEAATSPDTWPSKYPKYCAGDHQSPINIPTSRVAVVEFPPLSYDGFWGASKTATITNNGHSAEVSIKSELPIILNGGPLTEGYTFQQLHFHWGYE</sequence>
<dbReference type="InterPro" id="IPR036398">
    <property type="entry name" value="CA_dom_sf"/>
</dbReference>
<dbReference type="InterPro" id="IPR001148">
    <property type="entry name" value="CA_dom"/>
</dbReference>
<dbReference type="PROSITE" id="PS51144">
    <property type="entry name" value="ALPHA_CA_2"/>
    <property type="match status" value="1"/>
</dbReference>
<comment type="similarity">
    <text evidence="1">Belongs to the alpha-carbonic anhydrase family.</text>
</comment>
<dbReference type="AlphaFoldDB" id="A0A7R9J7U4"/>
<protein>
    <submittedName>
        <fullName evidence="3">(California timema) hypothetical protein</fullName>
    </submittedName>
</protein>
<dbReference type="GO" id="GO:0005737">
    <property type="term" value="C:cytoplasm"/>
    <property type="evidence" value="ECO:0007669"/>
    <property type="project" value="TreeGrafter"/>
</dbReference>
<dbReference type="InterPro" id="IPR023561">
    <property type="entry name" value="Carbonic_anhydrase_a-class"/>
</dbReference>
<evidence type="ECO:0000256" key="1">
    <source>
        <dbReference type="ARBA" id="ARBA00010718"/>
    </source>
</evidence>
<dbReference type="GO" id="GO:0004089">
    <property type="term" value="F:carbonate dehydratase activity"/>
    <property type="evidence" value="ECO:0007669"/>
    <property type="project" value="InterPro"/>
</dbReference>
<accession>A0A7R9J7U4</accession>
<dbReference type="EMBL" id="OE182168">
    <property type="protein sequence ID" value="CAD7574197.1"/>
    <property type="molecule type" value="Genomic_DNA"/>
</dbReference>
<dbReference type="PANTHER" id="PTHR18952:SF124">
    <property type="entry name" value="CARBONIC ANHYDRASE 7"/>
    <property type="match status" value="1"/>
</dbReference>
<evidence type="ECO:0000313" key="3">
    <source>
        <dbReference type="EMBL" id="CAD7574197.1"/>
    </source>
</evidence>
<dbReference type="Gene3D" id="3.10.200.10">
    <property type="entry name" value="Alpha carbonic anhydrase"/>
    <property type="match status" value="1"/>
</dbReference>
<name>A0A7R9J7U4_TIMCA</name>